<dbReference type="EMBL" id="SACK01000003">
    <property type="protein sequence ID" value="RVU01090.1"/>
    <property type="molecule type" value="Genomic_DNA"/>
</dbReference>
<dbReference type="RefSeq" id="WP_127704801.1">
    <property type="nucleotide sequence ID" value="NZ_SACK01000003.1"/>
</dbReference>
<comment type="caution">
    <text evidence="1">The sequence shown here is derived from an EMBL/GenBank/DDBJ whole genome shotgun (WGS) entry which is preliminary data.</text>
</comment>
<organism evidence="1 2">
    <name type="scientific">Mucilaginibacter limnophilus</name>
    <dbReference type="NCBI Taxonomy" id="1932778"/>
    <lineage>
        <taxon>Bacteria</taxon>
        <taxon>Pseudomonadati</taxon>
        <taxon>Bacteroidota</taxon>
        <taxon>Sphingobacteriia</taxon>
        <taxon>Sphingobacteriales</taxon>
        <taxon>Sphingobacteriaceae</taxon>
        <taxon>Mucilaginibacter</taxon>
    </lineage>
</organism>
<evidence type="ECO:0000313" key="1">
    <source>
        <dbReference type="EMBL" id="RVU01090.1"/>
    </source>
</evidence>
<accession>A0A437MU16</accession>
<protein>
    <submittedName>
        <fullName evidence="1">Uncharacterized protein</fullName>
    </submittedName>
</protein>
<name>A0A437MU16_9SPHI</name>
<sequence>MLPAYDPDNNIGAVDRVRFAMMHNRMEALHADEREQYNRWCQIDDWFRSKRFVNDQGKEEVVVGRRKIRNLVMVKYKVSWDTAERAIQNAIKLFTPADDEKEYKRSVYLEDLEQKAEEAAGAGEYGAYASIMKLAGDWRKFDKEPVEEQLDKFQAFQFIIEYNPEAIGLKTIENKDQIFARWQKRKATEKMALDAEEVEYDDI</sequence>
<reference evidence="1 2" key="1">
    <citation type="submission" date="2019-01" db="EMBL/GenBank/DDBJ databases">
        <authorList>
            <person name="Chen W.-M."/>
        </authorList>
    </citation>
    <scope>NUCLEOTIDE SEQUENCE [LARGE SCALE GENOMIC DNA]</scope>
    <source>
        <strain evidence="1 2">YBJ-36</strain>
    </source>
</reference>
<dbReference type="Proteomes" id="UP000282759">
    <property type="component" value="Unassembled WGS sequence"/>
</dbReference>
<evidence type="ECO:0000313" key="2">
    <source>
        <dbReference type="Proteomes" id="UP000282759"/>
    </source>
</evidence>
<gene>
    <name evidence="1" type="ORF">EOD41_10780</name>
</gene>
<dbReference type="AlphaFoldDB" id="A0A437MU16"/>
<proteinExistence type="predicted"/>
<keyword evidence="2" id="KW-1185">Reference proteome</keyword>